<dbReference type="EMBL" id="VYZN01000949">
    <property type="protein sequence ID" value="KAE9522581.1"/>
    <property type="molecule type" value="Genomic_DNA"/>
</dbReference>
<dbReference type="InterPro" id="IPR049512">
    <property type="entry name" value="DJR-like_dom"/>
</dbReference>
<comment type="caution">
    <text evidence="2">The sequence shown here is derived from an EMBL/GenBank/DDBJ whole genome shotgun (WGS) entry which is preliminary data.</text>
</comment>
<protein>
    <recommendedName>
        <fullName evidence="1">Double jelly roll-like domain-containing protein</fullName>
    </recommendedName>
</protein>
<sequence>MPKSDILDISLRRSSIRCWKSKTNNSFSYLFEQIRLEINGIEVDSTRVLGITSSLKGYLSGTPDNYNCYENAGWIFKNSSNPANSNGEFSACIPLKYWLGLFEDFKKILVNSRLELILTRSHSDRKRSKDLLKLLNILNSEPLKKVVWNLKTASKIEKPRFIIIGLQNGRKNSLEKD</sequence>
<evidence type="ECO:0000259" key="1">
    <source>
        <dbReference type="Pfam" id="PF21738"/>
    </source>
</evidence>
<dbReference type="Proteomes" id="UP000475862">
    <property type="component" value="Unassembled WGS sequence"/>
</dbReference>
<feature type="domain" description="Double jelly roll-like" evidence="1">
    <location>
        <begin position="23"/>
        <end position="125"/>
    </location>
</feature>
<dbReference type="PANTHER" id="PTHR36159:SF1">
    <property type="entry name" value="RETROVIRUS-RELATED POL POLYPROTEIN FROM TRANSPOSON 412-LIKE PROTEIN"/>
    <property type="match status" value="1"/>
</dbReference>
<name>A0A6G0SY18_APHGL</name>
<dbReference type="Pfam" id="PF21738">
    <property type="entry name" value="DJR-like_dom"/>
    <property type="match status" value="2"/>
</dbReference>
<dbReference type="OrthoDB" id="8008314at2759"/>
<feature type="domain" description="Double jelly roll-like" evidence="1">
    <location>
        <begin position="144"/>
        <end position="176"/>
    </location>
</feature>
<dbReference type="AlphaFoldDB" id="A0A6G0SY18"/>
<reference evidence="2 3" key="1">
    <citation type="submission" date="2019-08" db="EMBL/GenBank/DDBJ databases">
        <title>The genome of the soybean aphid Biotype 1, its phylome, world population structure and adaptation to the North American continent.</title>
        <authorList>
            <person name="Giordano R."/>
            <person name="Donthu R.K."/>
            <person name="Hernandez A.G."/>
            <person name="Wright C.L."/>
            <person name="Zimin A.V."/>
        </authorList>
    </citation>
    <scope>NUCLEOTIDE SEQUENCE [LARGE SCALE GENOMIC DNA]</scope>
    <source>
        <tissue evidence="2">Whole aphids</tissue>
    </source>
</reference>
<accession>A0A6G0SY18</accession>
<proteinExistence type="predicted"/>
<evidence type="ECO:0000313" key="3">
    <source>
        <dbReference type="Proteomes" id="UP000475862"/>
    </source>
</evidence>
<keyword evidence="3" id="KW-1185">Reference proteome</keyword>
<dbReference type="PANTHER" id="PTHR36159">
    <property type="entry name" value="PROTEIN CBG23766"/>
    <property type="match status" value="1"/>
</dbReference>
<gene>
    <name evidence="2" type="ORF">AGLY_017003</name>
</gene>
<organism evidence="2 3">
    <name type="scientific">Aphis glycines</name>
    <name type="common">Soybean aphid</name>
    <dbReference type="NCBI Taxonomy" id="307491"/>
    <lineage>
        <taxon>Eukaryota</taxon>
        <taxon>Metazoa</taxon>
        <taxon>Ecdysozoa</taxon>
        <taxon>Arthropoda</taxon>
        <taxon>Hexapoda</taxon>
        <taxon>Insecta</taxon>
        <taxon>Pterygota</taxon>
        <taxon>Neoptera</taxon>
        <taxon>Paraneoptera</taxon>
        <taxon>Hemiptera</taxon>
        <taxon>Sternorrhyncha</taxon>
        <taxon>Aphidomorpha</taxon>
        <taxon>Aphidoidea</taxon>
        <taxon>Aphididae</taxon>
        <taxon>Aphidini</taxon>
        <taxon>Aphis</taxon>
        <taxon>Aphis</taxon>
    </lineage>
</organism>
<evidence type="ECO:0000313" key="2">
    <source>
        <dbReference type="EMBL" id="KAE9522581.1"/>
    </source>
</evidence>